<reference evidence="2" key="2">
    <citation type="submission" date="2023-05" db="EMBL/GenBank/DDBJ databases">
        <authorList>
            <consortium name="Lawrence Berkeley National Laboratory"/>
            <person name="Steindorff A."/>
            <person name="Hensen N."/>
            <person name="Bonometti L."/>
            <person name="Westerberg I."/>
            <person name="Brannstrom I.O."/>
            <person name="Guillou S."/>
            <person name="Cros-Aarteil S."/>
            <person name="Calhoun S."/>
            <person name="Haridas S."/>
            <person name="Kuo A."/>
            <person name="Mondo S."/>
            <person name="Pangilinan J."/>
            <person name="Riley R."/>
            <person name="Labutti K."/>
            <person name="Andreopoulos B."/>
            <person name="Lipzen A."/>
            <person name="Chen C."/>
            <person name="Yanf M."/>
            <person name="Daum C."/>
            <person name="Ng V."/>
            <person name="Clum A."/>
            <person name="Ohm R."/>
            <person name="Martin F."/>
            <person name="Silar P."/>
            <person name="Natvig D."/>
            <person name="Lalanne C."/>
            <person name="Gautier V."/>
            <person name="Ament-Velasquez S.L."/>
            <person name="Kruys A."/>
            <person name="Hutchinson M.I."/>
            <person name="Powell A.J."/>
            <person name="Barry K."/>
            <person name="Miller A.N."/>
            <person name="Grigoriev I.V."/>
            <person name="Debuchy R."/>
            <person name="Gladieux P."/>
            <person name="Thoren M.H."/>
            <person name="Johannesson H."/>
        </authorList>
    </citation>
    <scope>NUCLEOTIDE SEQUENCE</scope>
    <source>
        <strain evidence="2">CBS 141.50</strain>
    </source>
</reference>
<evidence type="ECO:0000259" key="1">
    <source>
        <dbReference type="Pfam" id="PF01636"/>
    </source>
</evidence>
<organism evidence="2 3">
    <name type="scientific">Dichotomopilus funicola</name>
    <dbReference type="NCBI Taxonomy" id="1934379"/>
    <lineage>
        <taxon>Eukaryota</taxon>
        <taxon>Fungi</taxon>
        <taxon>Dikarya</taxon>
        <taxon>Ascomycota</taxon>
        <taxon>Pezizomycotina</taxon>
        <taxon>Sordariomycetes</taxon>
        <taxon>Sordariomycetidae</taxon>
        <taxon>Sordariales</taxon>
        <taxon>Chaetomiaceae</taxon>
        <taxon>Dichotomopilus</taxon>
    </lineage>
</organism>
<gene>
    <name evidence="2" type="ORF">C8A04DRAFT_11924</name>
</gene>
<dbReference type="EMBL" id="MU853581">
    <property type="protein sequence ID" value="KAK4143951.1"/>
    <property type="molecule type" value="Genomic_DNA"/>
</dbReference>
<comment type="caution">
    <text evidence="2">The sequence shown here is derived from an EMBL/GenBank/DDBJ whole genome shotgun (WGS) entry which is preliminary data.</text>
</comment>
<proteinExistence type="predicted"/>
<dbReference type="RefSeq" id="XP_062637322.1">
    <property type="nucleotide sequence ID" value="XM_062777147.1"/>
</dbReference>
<evidence type="ECO:0000313" key="2">
    <source>
        <dbReference type="EMBL" id="KAK4143951.1"/>
    </source>
</evidence>
<reference evidence="2" key="1">
    <citation type="journal article" date="2023" name="Mol. Phylogenet. Evol.">
        <title>Genome-scale phylogeny and comparative genomics of the fungal order Sordariales.</title>
        <authorList>
            <person name="Hensen N."/>
            <person name="Bonometti L."/>
            <person name="Westerberg I."/>
            <person name="Brannstrom I.O."/>
            <person name="Guillou S."/>
            <person name="Cros-Aarteil S."/>
            <person name="Calhoun S."/>
            <person name="Haridas S."/>
            <person name="Kuo A."/>
            <person name="Mondo S."/>
            <person name="Pangilinan J."/>
            <person name="Riley R."/>
            <person name="LaButti K."/>
            <person name="Andreopoulos B."/>
            <person name="Lipzen A."/>
            <person name="Chen C."/>
            <person name="Yan M."/>
            <person name="Daum C."/>
            <person name="Ng V."/>
            <person name="Clum A."/>
            <person name="Steindorff A."/>
            <person name="Ohm R.A."/>
            <person name="Martin F."/>
            <person name="Silar P."/>
            <person name="Natvig D.O."/>
            <person name="Lalanne C."/>
            <person name="Gautier V."/>
            <person name="Ament-Velasquez S.L."/>
            <person name="Kruys A."/>
            <person name="Hutchinson M.I."/>
            <person name="Powell A.J."/>
            <person name="Barry K."/>
            <person name="Miller A.N."/>
            <person name="Grigoriev I.V."/>
            <person name="Debuchy R."/>
            <person name="Gladieux P."/>
            <person name="Hiltunen Thoren M."/>
            <person name="Johannesson H."/>
        </authorList>
    </citation>
    <scope>NUCLEOTIDE SEQUENCE</scope>
    <source>
        <strain evidence="2">CBS 141.50</strain>
    </source>
</reference>
<dbReference type="AlphaFoldDB" id="A0AAN6V3W3"/>
<feature type="domain" description="Aminoglycoside phosphotransferase" evidence="1">
    <location>
        <begin position="92"/>
        <end position="302"/>
    </location>
</feature>
<dbReference type="SUPFAM" id="SSF56112">
    <property type="entry name" value="Protein kinase-like (PK-like)"/>
    <property type="match status" value="1"/>
</dbReference>
<keyword evidence="3" id="KW-1185">Reference proteome</keyword>
<dbReference type="PANTHER" id="PTHR21310:SF15">
    <property type="entry name" value="AMINOGLYCOSIDE PHOSPHOTRANSFERASE DOMAIN-CONTAINING PROTEIN"/>
    <property type="match status" value="1"/>
</dbReference>
<dbReference type="InterPro" id="IPR011009">
    <property type="entry name" value="Kinase-like_dom_sf"/>
</dbReference>
<dbReference type="InterPro" id="IPR051678">
    <property type="entry name" value="AGP_Transferase"/>
</dbReference>
<sequence>FFAGVAYATAKRYHLVALLAKINVEALEAAASRARNGTPCSISSLGKDVAPDAQVDRIMSRCGGQNCHLEIEFNDGVIWLARIRLDDPLLPPPEVQARIFLSEVATLQFLADTKVPVPRVYAYEPSSPDNAVGVSYIFMEKLSGKPLDWSDATEHQRTRVMEQLADLYLELEQHPIPLTGSLVPSSNSAITNKGSTQVGPFAQAPCFVTPDRALGPFDTLTEAYTALVRQQQYMLATREVSGLPVDNYLAFLWRFKTLPELVAESASQTGPFYLRHYDDKGDHILVDDEYNITGVIDWEFASAEAKELAFSSPCMMWLVGEFYDGSNELSDEETKFAAIFERRGRADMAELIRRSRKWQRCLFFMGGGIPQDMVDFEPLFQGLRKCFLGKEDGANIPLYQEWKQSALAGFAKGDKLLQDWMRAERASARKTEAT</sequence>
<dbReference type="PANTHER" id="PTHR21310">
    <property type="entry name" value="AMINOGLYCOSIDE PHOSPHOTRANSFERASE-RELATED-RELATED"/>
    <property type="match status" value="1"/>
</dbReference>
<evidence type="ECO:0000313" key="3">
    <source>
        <dbReference type="Proteomes" id="UP001302676"/>
    </source>
</evidence>
<protein>
    <recommendedName>
        <fullName evidence="1">Aminoglycoside phosphotransferase domain-containing protein</fullName>
    </recommendedName>
</protein>
<dbReference type="Pfam" id="PF01636">
    <property type="entry name" value="APH"/>
    <property type="match status" value="1"/>
</dbReference>
<dbReference type="InterPro" id="IPR002575">
    <property type="entry name" value="Aminoglycoside_PTrfase"/>
</dbReference>
<dbReference type="Proteomes" id="UP001302676">
    <property type="component" value="Unassembled WGS sequence"/>
</dbReference>
<dbReference type="GeneID" id="87813760"/>
<accession>A0AAN6V3W3</accession>
<name>A0AAN6V3W3_9PEZI</name>
<feature type="non-terminal residue" evidence="2">
    <location>
        <position position="1"/>
    </location>
</feature>